<keyword evidence="4" id="KW-1185">Reference proteome</keyword>
<dbReference type="RefSeq" id="XP_018271831.1">
    <property type="nucleotide sequence ID" value="XM_018416516.1"/>
</dbReference>
<evidence type="ECO:0000313" key="3">
    <source>
        <dbReference type="EMBL" id="KPV75782.1"/>
    </source>
</evidence>
<evidence type="ECO:0000313" key="4">
    <source>
        <dbReference type="Proteomes" id="UP000053890"/>
    </source>
</evidence>
<dbReference type="EMBL" id="KQ474077">
    <property type="protein sequence ID" value="KPV75782.1"/>
    <property type="molecule type" value="Genomic_DNA"/>
</dbReference>
<dbReference type="GeneID" id="28976964"/>
<dbReference type="OMA" id="MHEASEQ"/>
<dbReference type="InterPro" id="IPR001810">
    <property type="entry name" value="F-box_dom"/>
</dbReference>
<dbReference type="OrthoDB" id="550575at2759"/>
<dbReference type="AlphaFoldDB" id="A0A194S5C0"/>
<dbReference type="PROSITE" id="PS50181">
    <property type="entry name" value="FBOX"/>
    <property type="match status" value="1"/>
</dbReference>
<feature type="region of interest" description="Disordered" evidence="1">
    <location>
        <begin position="578"/>
        <end position="604"/>
    </location>
</feature>
<reference evidence="3 4" key="1">
    <citation type="journal article" date="2015" name="Front. Microbiol.">
        <title>Genome sequence of the plant growth promoting endophytic yeast Rhodotorula graminis WP1.</title>
        <authorList>
            <person name="Firrincieli A."/>
            <person name="Otillar R."/>
            <person name="Salamov A."/>
            <person name="Schmutz J."/>
            <person name="Khan Z."/>
            <person name="Redman R.S."/>
            <person name="Fleck N.D."/>
            <person name="Lindquist E."/>
            <person name="Grigoriev I.V."/>
            <person name="Doty S.L."/>
        </authorList>
    </citation>
    <scope>NUCLEOTIDE SEQUENCE [LARGE SCALE GENOMIC DNA]</scope>
    <source>
        <strain evidence="3 4">WP1</strain>
    </source>
</reference>
<dbReference type="CDD" id="cd09917">
    <property type="entry name" value="F-box_SF"/>
    <property type="match status" value="1"/>
</dbReference>
<dbReference type="SUPFAM" id="SSF81383">
    <property type="entry name" value="F-box domain"/>
    <property type="match status" value="1"/>
</dbReference>
<gene>
    <name evidence="3" type="ORF">RHOBADRAFT_52810</name>
</gene>
<name>A0A194S5C0_RHOGW</name>
<dbReference type="Pfam" id="PF00646">
    <property type="entry name" value="F-box"/>
    <property type="match status" value="1"/>
</dbReference>
<dbReference type="Proteomes" id="UP000053890">
    <property type="component" value="Unassembled WGS sequence"/>
</dbReference>
<organism evidence="3 4">
    <name type="scientific">Rhodotorula graminis (strain WP1)</name>
    <dbReference type="NCBI Taxonomy" id="578459"/>
    <lineage>
        <taxon>Eukaryota</taxon>
        <taxon>Fungi</taxon>
        <taxon>Dikarya</taxon>
        <taxon>Basidiomycota</taxon>
        <taxon>Pucciniomycotina</taxon>
        <taxon>Microbotryomycetes</taxon>
        <taxon>Sporidiobolales</taxon>
        <taxon>Sporidiobolaceae</taxon>
        <taxon>Rhodotorula</taxon>
    </lineage>
</organism>
<dbReference type="InterPro" id="IPR036047">
    <property type="entry name" value="F-box-like_dom_sf"/>
</dbReference>
<feature type="region of interest" description="Disordered" evidence="1">
    <location>
        <begin position="334"/>
        <end position="364"/>
    </location>
</feature>
<evidence type="ECO:0000256" key="1">
    <source>
        <dbReference type="SAM" id="MobiDB-lite"/>
    </source>
</evidence>
<feature type="compositionally biased region" description="Basic and acidic residues" evidence="1">
    <location>
        <begin position="540"/>
        <end position="552"/>
    </location>
</feature>
<sequence>MTDTAARTTTSLLSFPPEVLVIILGHLDFGSLARFLVVSRTCHALFKAHPHHISRAISIHQGLADPRTSSAAAALDHRSTFPTRTLDDHLDPRELARVVHSQRWIGITSIPTWLDYAKRAHVIHRNWRTGTATSRLVTLDWAARPAVAGALGAPFWRFKVDVDAAYLVVSGLDGGYLAFRAQDGQLAWWSLLPRGPYPHVELSEGFLVQQLSSRTYLASCRTDLLPADHLVDDAFSSTAVPRDGSTPALGYVPSHAVTTSFPCFASKLRVPKLVATSADGQQLHVWDLVARTIDTLDVPAFAADVSNDARAYYVELDDECVYVAGQHAVLVVRPPGWGGRGGGEGERERDDDEPEYRTWPPRAPASLSAHTAPGGGAWYAFGCDGVGWEAVHHAGRHLVAIGRRAGDTDEAKLVWTCDKRAVWNDEGEDEEDEVERKTVVLVIEGADPVQLAVENDRAVFVTHDDELGAALWLINLRAFVDWEDFAADPPQPICLAYPLPTLGPPSRVEMTSTEIFVPTVAAFFPPSTTSPLEPAPEPSSSDHDHDHDHDPTAAEPAAAPPTSRLARAFTAMQRAVPPGRTPLSFHWEPLSRTSRTPPVGPPSLLLDEDVRVPGGSFARLEREDDDLVGRLREAWEGVQQAAREDGIEGHGGSDAFAVWDFAPKG</sequence>
<accession>A0A194S5C0</accession>
<feature type="domain" description="F-box" evidence="2">
    <location>
        <begin position="9"/>
        <end position="57"/>
    </location>
</feature>
<dbReference type="STRING" id="578459.A0A194S5C0"/>
<evidence type="ECO:0000259" key="2">
    <source>
        <dbReference type="PROSITE" id="PS50181"/>
    </source>
</evidence>
<feature type="region of interest" description="Disordered" evidence="1">
    <location>
        <begin position="527"/>
        <end position="560"/>
    </location>
</feature>
<protein>
    <recommendedName>
        <fullName evidence="2">F-box domain-containing protein</fullName>
    </recommendedName>
</protein>
<proteinExistence type="predicted"/>